<evidence type="ECO:0000256" key="3">
    <source>
        <dbReference type="ARBA" id="ARBA00017948"/>
    </source>
</evidence>
<dbReference type="RefSeq" id="WP_004159244.1">
    <property type="nucleotide sequence ID" value="NZ_BAYW01000011.1"/>
</dbReference>
<keyword evidence="11" id="KW-0966">Cell projection</keyword>
<accession>A0A831ERM9</accession>
<feature type="domain" description="Flagellar hook protein FlgE/F/G-like D1" evidence="10">
    <location>
        <begin position="96"/>
        <end position="159"/>
    </location>
</feature>
<dbReference type="InterPro" id="IPR037925">
    <property type="entry name" value="FlgE/F/G-like"/>
</dbReference>
<dbReference type="InterPro" id="IPR020013">
    <property type="entry name" value="Flagellar_FlgE/F/G"/>
</dbReference>
<evidence type="ECO:0000259" key="8">
    <source>
        <dbReference type="Pfam" id="PF00460"/>
    </source>
</evidence>
<dbReference type="Pfam" id="PF06429">
    <property type="entry name" value="Flg_bbr_C"/>
    <property type="match status" value="1"/>
</dbReference>
<dbReference type="Pfam" id="PF22692">
    <property type="entry name" value="LlgE_F_G_D1"/>
    <property type="match status" value="1"/>
</dbReference>
<comment type="caution">
    <text evidence="11">The sequence shown here is derived from an EMBL/GenBank/DDBJ whole genome shotgun (WGS) entry which is preliminary data.</text>
</comment>
<evidence type="ECO:0000256" key="1">
    <source>
        <dbReference type="ARBA" id="ARBA00004117"/>
    </source>
</evidence>
<evidence type="ECO:0000259" key="10">
    <source>
        <dbReference type="Pfam" id="PF22692"/>
    </source>
</evidence>
<dbReference type="SUPFAM" id="SSF117143">
    <property type="entry name" value="Flagellar hook protein flgE"/>
    <property type="match status" value="1"/>
</dbReference>
<evidence type="ECO:0000256" key="2">
    <source>
        <dbReference type="ARBA" id="ARBA00009677"/>
    </source>
</evidence>
<reference evidence="11 12" key="1">
    <citation type="submission" date="2012-11" db="EMBL/GenBank/DDBJ databases">
        <authorList>
            <person name="Linke B."/>
        </authorList>
    </citation>
    <scope>NUCLEOTIDE SEQUENCE [LARGE SCALE GENOMIC DNA]</scope>
    <source>
        <strain evidence="12">CFBP 1232</strain>
    </source>
</reference>
<dbReference type="InterPro" id="IPR012834">
    <property type="entry name" value="FlgG_G_neg"/>
</dbReference>
<evidence type="ECO:0000256" key="4">
    <source>
        <dbReference type="ARBA" id="ARBA00023143"/>
    </source>
</evidence>
<keyword evidence="11" id="KW-0969">Cilium</keyword>
<dbReference type="InterPro" id="IPR010930">
    <property type="entry name" value="Flg_bb/hook_C_dom"/>
</dbReference>
<dbReference type="NCBIfam" id="TIGR02488">
    <property type="entry name" value="flgG_G_neg"/>
    <property type="match status" value="1"/>
</dbReference>
<protein>
    <recommendedName>
        <fullName evidence="3 6">Flagellar basal-body rod protein FlgG</fullName>
    </recommendedName>
    <alternativeName>
        <fullName evidence="5 7">Distal rod protein</fullName>
    </alternativeName>
</protein>
<comment type="subunit">
    <text evidence="7">The basal body constitutes a major portion of the flagellar organelle and consists of four rings (L,P,S, and M) mounted on a central rod. The rod consists of about 26 subunits of FlgG in the distal portion, and FlgB, FlgC and FlgF are thought to build up the proximal portion of the rod with about 6 subunits each.</text>
</comment>
<dbReference type="InterPro" id="IPR053967">
    <property type="entry name" value="LlgE_F_G-like_D1"/>
</dbReference>
<dbReference type="PANTHER" id="PTHR30435:SF19">
    <property type="entry name" value="FLAGELLAR BASAL-BODY ROD PROTEIN FLGG"/>
    <property type="match status" value="1"/>
</dbReference>
<dbReference type="GO" id="GO:0071978">
    <property type="term" value="P:bacterial-type flagellum-dependent swarming motility"/>
    <property type="evidence" value="ECO:0007669"/>
    <property type="project" value="TreeGrafter"/>
</dbReference>
<evidence type="ECO:0000256" key="7">
    <source>
        <dbReference type="RuleBase" id="RU362116"/>
    </source>
</evidence>
<dbReference type="GeneID" id="97606843"/>
<proteinExistence type="inferred from homology"/>
<organism evidence="11 12">
    <name type="scientific">Erwinia amylovora NBRC 12687 = CFBP 1232</name>
    <dbReference type="NCBI Taxonomy" id="1219359"/>
    <lineage>
        <taxon>Bacteria</taxon>
        <taxon>Pseudomonadati</taxon>
        <taxon>Pseudomonadota</taxon>
        <taxon>Gammaproteobacteria</taxon>
        <taxon>Enterobacterales</taxon>
        <taxon>Erwiniaceae</taxon>
        <taxon>Erwinia</taxon>
    </lineage>
</organism>
<feature type="domain" description="Flagellar basal body rod protein N-terminal" evidence="8">
    <location>
        <begin position="7"/>
        <end position="35"/>
    </location>
</feature>
<comment type="similarity">
    <text evidence="2 7">Belongs to the flagella basal body rod proteins family.</text>
</comment>
<dbReference type="InterPro" id="IPR001444">
    <property type="entry name" value="Flag_bb_rod_N"/>
</dbReference>
<evidence type="ECO:0000256" key="5">
    <source>
        <dbReference type="ARBA" id="ARBA00032912"/>
    </source>
</evidence>
<gene>
    <name evidence="11" type="primary">flgg3</name>
    <name evidence="11" type="ORF">BN437_2764</name>
</gene>
<dbReference type="NCBIfam" id="TIGR03506">
    <property type="entry name" value="FlgEFG_subfam"/>
    <property type="match status" value="2"/>
</dbReference>
<dbReference type="Pfam" id="PF00460">
    <property type="entry name" value="Flg_bb_rod"/>
    <property type="match status" value="1"/>
</dbReference>
<evidence type="ECO:0000256" key="6">
    <source>
        <dbReference type="NCBIfam" id="TIGR02488"/>
    </source>
</evidence>
<dbReference type="Proteomes" id="UP000013111">
    <property type="component" value="Unassembled WGS sequence"/>
</dbReference>
<name>A0A831ERM9_ERWAM</name>
<dbReference type="AlphaFoldDB" id="A0A831ERM9"/>
<evidence type="ECO:0000313" key="12">
    <source>
        <dbReference type="Proteomes" id="UP000013111"/>
    </source>
</evidence>
<dbReference type="GO" id="GO:0009426">
    <property type="term" value="C:bacterial-type flagellum basal body, distal rod"/>
    <property type="evidence" value="ECO:0007669"/>
    <property type="project" value="UniProtKB-UniRule"/>
</dbReference>
<evidence type="ECO:0000259" key="9">
    <source>
        <dbReference type="Pfam" id="PF06429"/>
    </source>
</evidence>
<sequence>MIRSLWIAKTGLEAQQTNMDVISNNLANVGSTGFKRQRAVFQDLLYQTMRQPGAQASEQTTLPTGMQLGTGVATVATQRMHTQGSLTQTGRDYDMAIQGKGFFQVQLPDGTTAYTRDGSFSLNENGQMVTAEGNPVQPDITVPADAQKLTVGEDGIVTATVPGQAAPQQIGQLTLANFINDAGLESLGGNLYAETQASGAPNEATPGMDGAGRLKHQYIETSNVNVAEELVTMIQVQRAYEINSKAVSASDQMLQRLAQL</sequence>
<reference evidence="11 12" key="2">
    <citation type="submission" date="2013-04" db="EMBL/GenBank/DDBJ databases">
        <title>Comparative genomics of 12 strains of Erwinia amylovora identifies a pan-genome with a large conserved core and provides insights into host specificity.</title>
        <authorList>
            <person name="Mann R.A."/>
            <person name="Smits T.H.M."/>
            <person name="Buehlmann A."/>
            <person name="Blom J."/>
            <person name="Goesmann A."/>
            <person name="Frey J.E."/>
            <person name="Plummer K.M."/>
            <person name="Beer S.V."/>
            <person name="Luck J."/>
            <person name="Duffy B."/>
            <person name="Rodoni B."/>
        </authorList>
    </citation>
    <scope>NUCLEOTIDE SEQUENCE [LARGE SCALE GENOMIC DNA]</scope>
    <source>
        <strain evidence="12">CFBP 1232</strain>
    </source>
</reference>
<feature type="domain" description="Flagellar basal-body/hook protein C-terminal" evidence="9">
    <location>
        <begin position="217"/>
        <end position="260"/>
    </location>
</feature>
<dbReference type="PANTHER" id="PTHR30435">
    <property type="entry name" value="FLAGELLAR PROTEIN"/>
    <property type="match status" value="1"/>
</dbReference>
<keyword evidence="4 7" id="KW-0975">Bacterial flagellum</keyword>
<comment type="subcellular location">
    <subcellularLocation>
        <location evidence="1 7">Bacterial flagellum basal body</location>
    </subcellularLocation>
</comment>
<dbReference type="EMBL" id="CAPB01000033">
    <property type="protein sequence ID" value="CCO94674.1"/>
    <property type="molecule type" value="Genomic_DNA"/>
</dbReference>
<evidence type="ECO:0000313" key="11">
    <source>
        <dbReference type="EMBL" id="CCO94674.1"/>
    </source>
</evidence>
<keyword evidence="11" id="KW-0282">Flagellum</keyword>